<dbReference type="GO" id="GO:0008097">
    <property type="term" value="F:5S rRNA binding"/>
    <property type="evidence" value="ECO:0007669"/>
    <property type="project" value="InterPro"/>
</dbReference>
<dbReference type="GO" id="GO:0022625">
    <property type="term" value="C:cytosolic large ribosomal subunit"/>
    <property type="evidence" value="ECO:0007669"/>
    <property type="project" value="TreeGrafter"/>
</dbReference>
<feature type="region of interest" description="Disordered" evidence="6">
    <location>
        <begin position="181"/>
        <end position="221"/>
    </location>
</feature>
<evidence type="ECO:0000313" key="12">
    <source>
        <dbReference type="Proteomes" id="UP000182836"/>
    </source>
</evidence>
<keyword evidence="11" id="KW-1185">Reference proteome</keyword>
<dbReference type="GO" id="GO:0003735">
    <property type="term" value="F:structural constituent of ribosome"/>
    <property type="evidence" value="ECO:0007669"/>
    <property type="project" value="InterPro"/>
</dbReference>
<proteinExistence type="inferred from homology"/>
<dbReference type="Gene3D" id="2.40.240.10">
    <property type="entry name" value="Ribosomal Protein L25, Chain P"/>
    <property type="match status" value="1"/>
</dbReference>
<name>A0A0D1VJV9_ANEMI</name>
<dbReference type="PATRIC" id="fig|47500.12.peg.4309"/>
<dbReference type="STRING" id="47500.AF333_31135"/>
<dbReference type="GO" id="GO:0006412">
    <property type="term" value="P:translation"/>
    <property type="evidence" value="ECO:0007669"/>
    <property type="project" value="UniProtKB-UniRule"/>
</dbReference>
<evidence type="ECO:0000256" key="5">
    <source>
        <dbReference type="HAMAP-Rule" id="MF_01334"/>
    </source>
</evidence>
<dbReference type="Pfam" id="PF01386">
    <property type="entry name" value="Ribosomal_L25p"/>
    <property type="match status" value="1"/>
</dbReference>
<keyword evidence="1 5" id="KW-0699">rRNA-binding</keyword>
<gene>
    <name evidence="5" type="primary">rplY</name>
    <name evidence="5" type="synonym">ctc</name>
    <name evidence="9" type="ORF">AF333_31135</name>
    <name evidence="10" type="ORF">SAMN04487909_13729</name>
</gene>
<dbReference type="EMBL" id="FNED01000037">
    <property type="protein sequence ID" value="SDK05763.1"/>
    <property type="molecule type" value="Genomic_DNA"/>
</dbReference>
<evidence type="ECO:0000259" key="7">
    <source>
        <dbReference type="Pfam" id="PF01386"/>
    </source>
</evidence>
<dbReference type="HAMAP" id="MF_01334">
    <property type="entry name" value="Ribosomal_bL25_CTC"/>
    <property type="match status" value="1"/>
</dbReference>
<dbReference type="InterPro" id="IPR020930">
    <property type="entry name" value="Ribosomal_uL5_bac-type"/>
</dbReference>
<keyword evidence="2 5" id="KW-0694">RNA-binding</keyword>
<sequence length="221" mass="23876">MAMELQAQKRQVGPRSTLTELRNKGKIPAVLYGSDVENASIAIEESHFQQLVNQQGLNHVIKLNVDGKPLNVMIKDLQSDPLKNKVLHLDFGTINMNEKTDTSVFIVLQGEAQGVKDGGVLQHTLRELNISCLPSKIPDSITYNIEKLVVGDTVTVADLIVSGDIEILDSPDTVVLTIVPPQAEPVEGTTEEEAEAEAGVAEANDEENSSGDAVPNKNEES</sequence>
<dbReference type="InterPro" id="IPR029751">
    <property type="entry name" value="Ribosomal_L25_dom"/>
</dbReference>
<comment type="function">
    <text evidence="5">This is one of the proteins that binds to the 5S RNA in the ribosome where it forms part of the central protuberance.</text>
</comment>
<comment type="subunit">
    <text evidence="5">Part of the 50S ribosomal subunit; part of the 5S rRNA/L5/L18/L25 subcomplex. Contacts the 5S rRNA. Binds to the 5S rRNA independently of L5 and L18.</text>
</comment>
<reference evidence="9 11" key="1">
    <citation type="submission" date="2015-07" db="EMBL/GenBank/DDBJ databases">
        <title>Fjat-14205 dsm 2895.</title>
        <authorList>
            <person name="Liu B."/>
            <person name="Wang J."/>
            <person name="Zhu Y."/>
            <person name="Liu G."/>
            <person name="Chen Q."/>
            <person name="Chen Z."/>
            <person name="Lan J."/>
            <person name="Che J."/>
            <person name="Ge C."/>
            <person name="Shi H."/>
            <person name="Pan Z."/>
            <person name="Liu X."/>
        </authorList>
    </citation>
    <scope>NUCLEOTIDE SEQUENCE [LARGE SCALE GENOMIC DNA]</scope>
    <source>
        <strain evidence="9 11">DSM 2895</strain>
    </source>
</reference>
<evidence type="ECO:0000313" key="10">
    <source>
        <dbReference type="EMBL" id="SDK05763.1"/>
    </source>
</evidence>
<dbReference type="OrthoDB" id="9790002at2"/>
<dbReference type="Gene3D" id="2.170.120.20">
    <property type="entry name" value="Ribosomal protein L25, beta domain"/>
    <property type="match status" value="1"/>
</dbReference>
<evidence type="ECO:0000256" key="4">
    <source>
        <dbReference type="ARBA" id="ARBA00023274"/>
    </source>
</evidence>
<dbReference type="PANTHER" id="PTHR33284">
    <property type="entry name" value="RIBOSOMAL PROTEIN L25/GLN-TRNA SYNTHETASE, ANTI-CODON-BINDING DOMAIN-CONTAINING PROTEIN"/>
    <property type="match status" value="1"/>
</dbReference>
<accession>A0A0D1VJV9</accession>
<dbReference type="InterPro" id="IPR037121">
    <property type="entry name" value="Ribosomal_bL25_C"/>
</dbReference>
<dbReference type="Proteomes" id="UP000182836">
    <property type="component" value="Unassembled WGS sequence"/>
</dbReference>
<dbReference type="PANTHER" id="PTHR33284:SF1">
    <property type="entry name" value="RIBOSOMAL PROTEIN L25_GLN-TRNA SYNTHETASE, ANTI-CODON-BINDING DOMAIN-CONTAINING PROTEIN"/>
    <property type="match status" value="1"/>
</dbReference>
<evidence type="ECO:0000256" key="6">
    <source>
        <dbReference type="SAM" id="MobiDB-lite"/>
    </source>
</evidence>
<dbReference type="AlphaFoldDB" id="A0A0D1VJV9"/>
<evidence type="ECO:0000256" key="1">
    <source>
        <dbReference type="ARBA" id="ARBA00022730"/>
    </source>
</evidence>
<reference evidence="10 12" key="2">
    <citation type="submission" date="2016-10" db="EMBL/GenBank/DDBJ databases">
        <authorList>
            <person name="de Groot N.N."/>
        </authorList>
    </citation>
    <scope>NUCLEOTIDE SEQUENCE [LARGE SCALE GENOMIC DNA]</scope>
    <source>
        <strain evidence="10 12">DSM 2895</strain>
    </source>
</reference>
<dbReference type="SUPFAM" id="SSF50715">
    <property type="entry name" value="Ribosomal protein L25-like"/>
    <property type="match status" value="1"/>
</dbReference>
<dbReference type="NCBIfam" id="TIGR00731">
    <property type="entry name" value="bL25_bact_ctc"/>
    <property type="match status" value="1"/>
</dbReference>
<dbReference type="InterPro" id="IPR020056">
    <property type="entry name" value="Rbsml_bL25/Gln-tRNA_synth_N"/>
</dbReference>
<organism evidence="9 11">
    <name type="scientific">Aneurinibacillus migulanus</name>
    <name type="common">Bacillus migulanus</name>
    <dbReference type="NCBI Taxonomy" id="47500"/>
    <lineage>
        <taxon>Bacteria</taxon>
        <taxon>Bacillati</taxon>
        <taxon>Bacillota</taxon>
        <taxon>Bacilli</taxon>
        <taxon>Bacillales</taxon>
        <taxon>Paenibacillaceae</taxon>
        <taxon>Aneurinibacillus group</taxon>
        <taxon>Aneurinibacillus</taxon>
    </lineage>
</organism>
<evidence type="ECO:0000259" key="8">
    <source>
        <dbReference type="Pfam" id="PF14693"/>
    </source>
</evidence>
<dbReference type="Pfam" id="PF14693">
    <property type="entry name" value="Ribosomal_TL5_C"/>
    <property type="match status" value="1"/>
</dbReference>
<dbReference type="InterPro" id="IPR001021">
    <property type="entry name" value="Ribosomal_bL25_long"/>
</dbReference>
<evidence type="ECO:0000313" key="9">
    <source>
        <dbReference type="EMBL" id="KON83445.1"/>
    </source>
</evidence>
<dbReference type="GeneID" id="42309580"/>
<dbReference type="InterPro" id="IPR020057">
    <property type="entry name" value="Ribosomal_bL25_b-dom"/>
</dbReference>
<feature type="domain" description="Large ribosomal subunit protein bL25 L25" evidence="7">
    <location>
        <begin position="5"/>
        <end position="91"/>
    </location>
</feature>
<comment type="similarity">
    <text evidence="5">Belongs to the bacterial ribosomal protein bL25 family. CTC subfamily.</text>
</comment>
<evidence type="ECO:0000256" key="3">
    <source>
        <dbReference type="ARBA" id="ARBA00022980"/>
    </source>
</evidence>
<evidence type="ECO:0000313" key="11">
    <source>
        <dbReference type="Proteomes" id="UP000037269"/>
    </source>
</evidence>
<keyword evidence="3 5" id="KW-0689">Ribosomal protein</keyword>
<dbReference type="RefSeq" id="WP_043063522.1">
    <property type="nucleotide sequence ID" value="NZ_BJOA01000117.1"/>
</dbReference>
<dbReference type="EMBL" id="LGUG01000017">
    <property type="protein sequence ID" value="KON83445.1"/>
    <property type="molecule type" value="Genomic_DNA"/>
</dbReference>
<dbReference type="Proteomes" id="UP000037269">
    <property type="component" value="Unassembled WGS sequence"/>
</dbReference>
<dbReference type="NCBIfam" id="NF004133">
    <property type="entry name" value="PRK05618.2-4"/>
    <property type="match status" value="1"/>
</dbReference>
<evidence type="ECO:0000256" key="2">
    <source>
        <dbReference type="ARBA" id="ARBA00022884"/>
    </source>
</evidence>
<dbReference type="CDD" id="cd00495">
    <property type="entry name" value="Ribosomal_L25_TL5_CTC"/>
    <property type="match status" value="1"/>
</dbReference>
<protein>
    <recommendedName>
        <fullName evidence="5">Large ribosomal subunit protein bL25</fullName>
    </recommendedName>
    <alternativeName>
        <fullName evidence="5">General stress protein CTC</fullName>
    </alternativeName>
</protein>
<feature type="domain" description="Large ribosomal subunit protein bL25 beta" evidence="8">
    <location>
        <begin position="100"/>
        <end position="182"/>
    </location>
</feature>
<keyword evidence="4 5" id="KW-0687">Ribonucleoprotein</keyword>
<dbReference type="InterPro" id="IPR011035">
    <property type="entry name" value="Ribosomal_bL25/Gln-tRNA_synth"/>
</dbReference>